<keyword evidence="2" id="KW-1185">Reference proteome</keyword>
<proteinExistence type="predicted"/>
<sequence>MPSRNESSFRPSFGLLAAALLLHGEPQMVLWGSMAFLAGAALVWGGSMLRRMPG</sequence>
<gene>
    <name evidence="1" type="ORF">ACFY35_43710</name>
</gene>
<evidence type="ECO:0000313" key="1">
    <source>
        <dbReference type="EMBL" id="MFF5296388.1"/>
    </source>
</evidence>
<accession>A0ABW6WTK9</accession>
<evidence type="ECO:0000313" key="2">
    <source>
        <dbReference type="Proteomes" id="UP001602245"/>
    </source>
</evidence>
<dbReference type="Proteomes" id="UP001602245">
    <property type="component" value="Unassembled WGS sequence"/>
</dbReference>
<organism evidence="1 2">
    <name type="scientific">Paractinoplanes globisporus</name>
    <dbReference type="NCBI Taxonomy" id="113565"/>
    <lineage>
        <taxon>Bacteria</taxon>
        <taxon>Bacillati</taxon>
        <taxon>Actinomycetota</taxon>
        <taxon>Actinomycetes</taxon>
        <taxon>Micromonosporales</taxon>
        <taxon>Micromonosporaceae</taxon>
        <taxon>Paractinoplanes</taxon>
    </lineage>
</organism>
<comment type="caution">
    <text evidence="1">The sequence shown here is derived from an EMBL/GenBank/DDBJ whole genome shotgun (WGS) entry which is preliminary data.</text>
</comment>
<name>A0ABW6WTK9_9ACTN</name>
<dbReference type="EMBL" id="JBIAZU010000008">
    <property type="protein sequence ID" value="MFF5296388.1"/>
    <property type="molecule type" value="Genomic_DNA"/>
</dbReference>
<dbReference type="RefSeq" id="WP_169516358.1">
    <property type="nucleotide sequence ID" value="NZ_JBIAZU010000008.1"/>
</dbReference>
<reference evidence="1 2" key="1">
    <citation type="submission" date="2024-10" db="EMBL/GenBank/DDBJ databases">
        <title>The Natural Products Discovery Center: Release of the First 8490 Sequenced Strains for Exploring Actinobacteria Biosynthetic Diversity.</title>
        <authorList>
            <person name="Kalkreuter E."/>
            <person name="Kautsar S.A."/>
            <person name="Yang D."/>
            <person name="Bader C.D."/>
            <person name="Teijaro C.N."/>
            <person name="Fluegel L."/>
            <person name="Davis C.M."/>
            <person name="Simpson J.R."/>
            <person name="Lauterbach L."/>
            <person name="Steele A.D."/>
            <person name="Gui C."/>
            <person name="Meng S."/>
            <person name="Li G."/>
            <person name="Viehrig K."/>
            <person name="Ye F."/>
            <person name="Su P."/>
            <person name="Kiefer A.F."/>
            <person name="Nichols A."/>
            <person name="Cepeda A.J."/>
            <person name="Yan W."/>
            <person name="Fan B."/>
            <person name="Jiang Y."/>
            <person name="Adhikari A."/>
            <person name="Zheng C.-J."/>
            <person name="Schuster L."/>
            <person name="Cowan T.M."/>
            <person name="Smanski M.J."/>
            <person name="Chevrette M.G."/>
            <person name="De Carvalho L.P.S."/>
            <person name="Shen B."/>
        </authorList>
    </citation>
    <scope>NUCLEOTIDE SEQUENCE [LARGE SCALE GENOMIC DNA]</scope>
    <source>
        <strain evidence="1 2">NPDC000087</strain>
    </source>
</reference>
<protein>
    <submittedName>
        <fullName evidence="1">Uncharacterized protein</fullName>
    </submittedName>
</protein>